<evidence type="ECO:0000313" key="10">
    <source>
        <dbReference type="EMBL" id="JAT71881.1"/>
    </source>
</evidence>
<feature type="region of interest" description="Disordered" evidence="8">
    <location>
        <begin position="39"/>
        <end position="84"/>
    </location>
</feature>
<dbReference type="Pfam" id="PF00155">
    <property type="entry name" value="Aminotran_1_2"/>
    <property type="match status" value="1"/>
</dbReference>
<feature type="region of interest" description="Disordered" evidence="8">
    <location>
        <begin position="325"/>
        <end position="349"/>
    </location>
</feature>
<gene>
    <name evidence="10" type="ORF">g.24516</name>
</gene>
<dbReference type="AlphaFoldDB" id="A0A1D1ZYE6"/>
<organism evidence="10">
    <name type="scientific">Auxenochlorella protothecoides</name>
    <name type="common">Green microalga</name>
    <name type="synonym">Chlorella protothecoides</name>
    <dbReference type="NCBI Taxonomy" id="3075"/>
    <lineage>
        <taxon>Eukaryota</taxon>
        <taxon>Viridiplantae</taxon>
        <taxon>Chlorophyta</taxon>
        <taxon>core chlorophytes</taxon>
        <taxon>Trebouxiophyceae</taxon>
        <taxon>Chlorellales</taxon>
        <taxon>Chlorellaceae</taxon>
        <taxon>Auxenochlorella</taxon>
    </lineage>
</organism>
<evidence type="ECO:0000256" key="1">
    <source>
        <dbReference type="ARBA" id="ARBA00001933"/>
    </source>
</evidence>
<dbReference type="Gene3D" id="3.90.1150.10">
    <property type="entry name" value="Aspartate Aminotransferase, domain 1"/>
    <property type="match status" value="1"/>
</dbReference>
<evidence type="ECO:0000256" key="7">
    <source>
        <dbReference type="ARBA" id="ARBA00049185"/>
    </source>
</evidence>
<comment type="catalytic activity">
    <reaction evidence="7">
        <text>L-aspartate + 2-oxoglutarate = oxaloacetate + L-glutamate</text>
        <dbReference type="Rhea" id="RHEA:21824"/>
        <dbReference type="ChEBI" id="CHEBI:16452"/>
        <dbReference type="ChEBI" id="CHEBI:16810"/>
        <dbReference type="ChEBI" id="CHEBI:29985"/>
        <dbReference type="ChEBI" id="CHEBI:29991"/>
        <dbReference type="EC" id="2.6.1.1"/>
    </reaction>
</comment>
<name>A0A1D1ZYE6_AUXPR</name>
<dbReference type="GO" id="GO:0008483">
    <property type="term" value="F:transaminase activity"/>
    <property type="evidence" value="ECO:0007669"/>
    <property type="project" value="UniProtKB-KW"/>
</dbReference>
<dbReference type="SUPFAM" id="SSF53383">
    <property type="entry name" value="PLP-dependent transferases"/>
    <property type="match status" value="1"/>
</dbReference>
<protein>
    <recommendedName>
        <fullName evidence="9">Aminotransferase class I/classII large domain-containing protein</fullName>
    </recommendedName>
</protein>
<evidence type="ECO:0000256" key="8">
    <source>
        <dbReference type="SAM" id="MobiDB-lite"/>
    </source>
</evidence>
<dbReference type="EMBL" id="GDKF01006741">
    <property type="protein sequence ID" value="JAT71881.1"/>
    <property type="molecule type" value="Transcribed_RNA"/>
</dbReference>
<evidence type="ECO:0000256" key="6">
    <source>
        <dbReference type="ARBA" id="ARBA00022898"/>
    </source>
</evidence>
<dbReference type="InterPro" id="IPR015422">
    <property type="entry name" value="PyrdxlP-dep_Trfase_small"/>
</dbReference>
<dbReference type="GO" id="GO:0030170">
    <property type="term" value="F:pyridoxal phosphate binding"/>
    <property type="evidence" value="ECO:0007669"/>
    <property type="project" value="InterPro"/>
</dbReference>
<evidence type="ECO:0000256" key="4">
    <source>
        <dbReference type="ARBA" id="ARBA00022576"/>
    </source>
</evidence>
<feature type="domain" description="Aminotransferase class I/classII large" evidence="9">
    <location>
        <begin position="101"/>
        <end position="318"/>
    </location>
</feature>
<accession>A0A1D1ZYE6</accession>
<feature type="region of interest" description="Disordered" evidence="8">
    <location>
        <begin position="380"/>
        <end position="429"/>
    </location>
</feature>
<dbReference type="InterPro" id="IPR015424">
    <property type="entry name" value="PyrdxlP-dep_Trfase"/>
</dbReference>
<dbReference type="InterPro" id="IPR004839">
    <property type="entry name" value="Aminotransferase_I/II_large"/>
</dbReference>
<dbReference type="Gene3D" id="3.40.640.10">
    <property type="entry name" value="Type I PLP-dependent aspartate aminotransferase-like (Major domain)"/>
    <property type="match status" value="1"/>
</dbReference>
<dbReference type="PRINTS" id="PR00799">
    <property type="entry name" value="TRANSAMINASE"/>
</dbReference>
<sequence>MVDGKKHRPTHPVGACQSRRLAINKWVCVGVRGHTMQARTTPATRMCTSRHGHHKQQSAGRQAPRHLTARGHGGSRLDAVEMAPPDPILGVSEAFKRETSTDKLNLGVGAYRTEELQPYVLRVVGKAEKRMLERGDNKEYLSIEGLPEFRAATVELLLGADSAAVKEGRVATLQSLSGTGSLRVAAAFLAKFLPGVTVYLSRPTWGNHKNIFGDAGVEWREYAYFNPATVSLDFDGMLHDIAAAPAGSVILLHGCAHNPTGIDPTREQWSKIADVIEERHHLAFFDVAYQGFASGSLDDDAFAPRLFVERGLEVLVAQVGKGAARGPWRAPRGARRGGTGGSLTDGGVAWSAPRRPPAALTHTHTPFPICFLPVAGSCGMQGRHSPPPDRTPGRRAAPPPPLASASLPPSQPFPRPVRTVVQQEPGPLC</sequence>
<keyword evidence="4" id="KW-0032">Aminotransferase</keyword>
<dbReference type="PANTHER" id="PTHR11879">
    <property type="entry name" value="ASPARTATE AMINOTRANSFERASE"/>
    <property type="match status" value="1"/>
</dbReference>
<keyword evidence="5" id="KW-0808">Transferase</keyword>
<dbReference type="CDD" id="cd00609">
    <property type="entry name" value="AAT_like"/>
    <property type="match status" value="1"/>
</dbReference>
<dbReference type="PANTHER" id="PTHR11879:SF46">
    <property type="entry name" value="ASPARTATE AMINOTRANSFERASE, CYTOPLASMIC"/>
    <property type="match status" value="1"/>
</dbReference>
<dbReference type="InterPro" id="IPR015421">
    <property type="entry name" value="PyrdxlP-dep_Trfase_major"/>
</dbReference>
<evidence type="ECO:0000259" key="9">
    <source>
        <dbReference type="Pfam" id="PF00155"/>
    </source>
</evidence>
<proteinExistence type="inferred from homology"/>
<comment type="cofactor">
    <cofactor evidence="1">
        <name>pyridoxal 5'-phosphate</name>
        <dbReference type="ChEBI" id="CHEBI:597326"/>
    </cofactor>
</comment>
<evidence type="ECO:0000256" key="3">
    <source>
        <dbReference type="ARBA" id="ARBA00011738"/>
    </source>
</evidence>
<evidence type="ECO:0000256" key="2">
    <source>
        <dbReference type="ARBA" id="ARBA00007441"/>
    </source>
</evidence>
<reference evidence="10" key="1">
    <citation type="submission" date="2015-08" db="EMBL/GenBank/DDBJ databases">
        <authorList>
            <person name="Babu N.S."/>
            <person name="Beckwith C.J."/>
            <person name="Beseler K.G."/>
            <person name="Brison A."/>
            <person name="Carone J.V."/>
            <person name="Caskin T.P."/>
            <person name="Diamond M."/>
            <person name="Durham M.E."/>
            <person name="Foxe J.M."/>
            <person name="Go M."/>
            <person name="Henderson B.A."/>
            <person name="Jones I.B."/>
            <person name="McGettigan J.A."/>
            <person name="Micheletti S.J."/>
            <person name="Nasrallah M.E."/>
            <person name="Ortiz D."/>
            <person name="Piller C.R."/>
            <person name="Privatt S.R."/>
            <person name="Schneider S.L."/>
            <person name="Sharp S."/>
            <person name="Smith T.C."/>
            <person name="Stanton J.D."/>
            <person name="Ullery H.E."/>
            <person name="Wilson R.J."/>
            <person name="Serrano M.G."/>
            <person name="Buck G."/>
            <person name="Lee V."/>
            <person name="Wang Y."/>
            <person name="Carvalho R."/>
            <person name="Voegtly L."/>
            <person name="Shi R."/>
            <person name="Duckworth R."/>
            <person name="Johnson A."/>
            <person name="Loviza R."/>
            <person name="Walstead R."/>
            <person name="Shah Z."/>
            <person name="Kiflezghi M."/>
            <person name="Wade K."/>
            <person name="Ball S.L."/>
            <person name="Bradley K.W."/>
            <person name="Asai D.J."/>
            <person name="Bowman C.A."/>
            <person name="Russell D.A."/>
            <person name="Pope W.H."/>
            <person name="Jacobs-Sera D."/>
            <person name="Hendrix R.W."/>
            <person name="Hatfull G.F."/>
        </authorList>
    </citation>
    <scope>NUCLEOTIDE SEQUENCE</scope>
</reference>
<dbReference type="InterPro" id="IPR000796">
    <property type="entry name" value="Asp_trans"/>
</dbReference>
<evidence type="ECO:0000256" key="5">
    <source>
        <dbReference type="ARBA" id="ARBA00022679"/>
    </source>
</evidence>
<dbReference type="GO" id="GO:0006520">
    <property type="term" value="P:amino acid metabolic process"/>
    <property type="evidence" value="ECO:0007669"/>
    <property type="project" value="InterPro"/>
</dbReference>
<comment type="subunit">
    <text evidence="3">Homodimer.</text>
</comment>
<keyword evidence="6" id="KW-0663">Pyridoxal phosphate</keyword>
<comment type="similarity">
    <text evidence="2">Belongs to the class-I pyridoxal-phosphate-dependent aminotransferase family.</text>
</comment>